<name>A0A1I7NH37_9HYPH</name>
<dbReference type="CDD" id="cd00165">
    <property type="entry name" value="S4"/>
    <property type="match status" value="1"/>
</dbReference>
<comment type="similarity">
    <text evidence="1">Belongs to the pseudouridine synthase RluA family.</text>
</comment>
<dbReference type="EC" id="5.4.99.23" evidence="4"/>
<dbReference type="SUPFAM" id="SSF55120">
    <property type="entry name" value="Pseudouridine synthase"/>
    <property type="match status" value="1"/>
</dbReference>
<feature type="domain" description="Pseudouridine synthase RsuA/RluA-like" evidence="12">
    <location>
        <begin position="163"/>
        <end position="330"/>
    </location>
</feature>
<dbReference type="STRING" id="51670.SAMN04488557_2167"/>
<dbReference type="PANTHER" id="PTHR21600">
    <property type="entry name" value="MITOCHONDRIAL RNA PSEUDOURIDINE SYNTHASE"/>
    <property type="match status" value="1"/>
</dbReference>
<evidence type="ECO:0000256" key="7">
    <source>
        <dbReference type="ARBA" id="ARBA00042840"/>
    </source>
</evidence>
<dbReference type="GO" id="GO:0000455">
    <property type="term" value="P:enzyme-directed rRNA pseudouridine synthesis"/>
    <property type="evidence" value="ECO:0007669"/>
    <property type="project" value="TreeGrafter"/>
</dbReference>
<dbReference type="Pfam" id="PF00849">
    <property type="entry name" value="PseudoU_synth_2"/>
    <property type="match status" value="1"/>
</dbReference>
<dbReference type="InterPro" id="IPR036986">
    <property type="entry name" value="S4_RNA-bd_sf"/>
</dbReference>
<dbReference type="NCBIfam" id="TIGR00005">
    <property type="entry name" value="rluA_subfam"/>
    <property type="match status" value="1"/>
</dbReference>
<dbReference type="InterPro" id="IPR006145">
    <property type="entry name" value="PsdUridine_synth_RsuA/RluA"/>
</dbReference>
<evidence type="ECO:0000313" key="14">
    <source>
        <dbReference type="Proteomes" id="UP000199423"/>
    </source>
</evidence>
<dbReference type="CDD" id="cd02869">
    <property type="entry name" value="PseudoU_synth_RluA_like"/>
    <property type="match status" value="1"/>
</dbReference>
<dbReference type="SUPFAM" id="SSF55174">
    <property type="entry name" value="Alpha-L RNA-binding motif"/>
    <property type="match status" value="1"/>
</dbReference>
<organism evidence="13 14">
    <name type="scientific">Hyphomicrobium facile</name>
    <dbReference type="NCBI Taxonomy" id="51670"/>
    <lineage>
        <taxon>Bacteria</taxon>
        <taxon>Pseudomonadati</taxon>
        <taxon>Pseudomonadota</taxon>
        <taxon>Alphaproteobacteria</taxon>
        <taxon>Hyphomicrobiales</taxon>
        <taxon>Hyphomicrobiaceae</taxon>
        <taxon>Hyphomicrobium</taxon>
    </lineage>
</organism>
<evidence type="ECO:0000256" key="9">
    <source>
        <dbReference type="PIRSR" id="PIRSR606225-1"/>
    </source>
</evidence>
<keyword evidence="14" id="KW-1185">Reference proteome</keyword>
<evidence type="ECO:0000256" key="4">
    <source>
        <dbReference type="ARBA" id="ARBA00038942"/>
    </source>
</evidence>
<dbReference type="Gene3D" id="3.10.290.10">
    <property type="entry name" value="RNA-binding S4 domain"/>
    <property type="match status" value="1"/>
</dbReference>
<dbReference type="InterPro" id="IPR006225">
    <property type="entry name" value="PsdUridine_synth_RluC/D"/>
</dbReference>
<dbReference type="Proteomes" id="UP000199423">
    <property type="component" value="Unassembled WGS sequence"/>
</dbReference>
<evidence type="ECO:0000256" key="11">
    <source>
        <dbReference type="SAM" id="MobiDB-lite"/>
    </source>
</evidence>
<dbReference type="InterPro" id="IPR020103">
    <property type="entry name" value="PsdUridine_synth_cat_dom_sf"/>
</dbReference>
<dbReference type="Gene3D" id="3.30.2350.10">
    <property type="entry name" value="Pseudouridine synthase"/>
    <property type="match status" value="1"/>
</dbReference>
<evidence type="ECO:0000259" key="12">
    <source>
        <dbReference type="Pfam" id="PF00849"/>
    </source>
</evidence>
<dbReference type="PROSITE" id="PS01129">
    <property type="entry name" value="PSI_RLU"/>
    <property type="match status" value="1"/>
</dbReference>
<comment type="catalytic activity">
    <reaction evidence="3">
        <text>uridine(1911/1915/1917) in 23S rRNA = pseudouridine(1911/1915/1917) in 23S rRNA</text>
        <dbReference type="Rhea" id="RHEA:42524"/>
        <dbReference type="Rhea" id="RHEA-COMP:10097"/>
        <dbReference type="Rhea" id="RHEA-COMP:10098"/>
        <dbReference type="ChEBI" id="CHEBI:65314"/>
        <dbReference type="ChEBI" id="CHEBI:65315"/>
        <dbReference type="EC" id="5.4.99.23"/>
    </reaction>
</comment>
<evidence type="ECO:0000256" key="3">
    <source>
        <dbReference type="ARBA" id="ARBA00036882"/>
    </source>
</evidence>
<keyword evidence="10" id="KW-0694">RNA-binding</keyword>
<evidence type="ECO:0000313" key="13">
    <source>
        <dbReference type="EMBL" id="SFV33958.1"/>
    </source>
</evidence>
<keyword evidence="2" id="KW-0413">Isomerase</keyword>
<sequence length="418" mass="45075">MCAARAARREANHLHRDGSEPDENERGKSTDDDLEIALEALFAHQVGRGCLRLIVSHHENFFLIVTSAVPIDEQKQSLIEVVAGPEDAGQRVDRWLASKIDGVSRARVQSLIRDGHVRAGETISEPRTPVKPGAVYTVTLPQAGDTGVEGEDVPLDIVYEDDDLIVIDKPAGLVVHPSAGHASGTLVNALIAHCGDSLSGIGGIKRPGIVHRLDKDTSGLLVVAKSDAAHQGLAEQFQSHGRDGRLHRSYLAFVWGKLSLPAGSIDARLGRSRANRMKIAVTRGMVGRSATTHYEVIDVFPGETPGGDVSLLRLVLETGRTHQIRVHLAHIGHPVLGDPTYGAGFKTRLGSLSGKAKDVASSLTRQALHAAELEFEHPISGKKLKFSSKLPADLEQLGEALKPTHVKPTEKKRSRRLK</sequence>
<feature type="region of interest" description="Disordered" evidence="11">
    <location>
        <begin position="1"/>
        <end position="30"/>
    </location>
</feature>
<feature type="compositionally biased region" description="Basic and acidic residues" evidence="11">
    <location>
        <begin position="7"/>
        <end position="30"/>
    </location>
</feature>
<dbReference type="InterPro" id="IPR050188">
    <property type="entry name" value="RluA_PseudoU_synthase"/>
</dbReference>
<dbReference type="GO" id="GO:0160140">
    <property type="term" value="F:23S rRNA pseudouridine(1911/1915/1917) synthase activity"/>
    <property type="evidence" value="ECO:0007669"/>
    <property type="project" value="UniProtKB-EC"/>
</dbReference>
<dbReference type="AlphaFoldDB" id="A0A1I7NH37"/>
<dbReference type="PANTHER" id="PTHR21600:SF44">
    <property type="entry name" value="RIBOSOMAL LARGE SUBUNIT PSEUDOURIDINE SYNTHASE D"/>
    <property type="match status" value="1"/>
</dbReference>
<dbReference type="InterPro" id="IPR006224">
    <property type="entry name" value="PsdUridine_synth_RluA-like_CS"/>
</dbReference>
<protein>
    <recommendedName>
        <fullName evidence="5">Ribosomal large subunit pseudouridine synthase D</fullName>
        <ecNumber evidence="4">5.4.99.23</ecNumber>
    </recommendedName>
    <alternativeName>
        <fullName evidence="6">23S rRNA pseudouridine(1911/1915/1917) synthase</fullName>
    </alternativeName>
    <alternativeName>
        <fullName evidence="7">rRNA pseudouridylate synthase D</fullName>
    </alternativeName>
    <alternativeName>
        <fullName evidence="8">rRNA-uridine isomerase D</fullName>
    </alternativeName>
</protein>
<proteinExistence type="inferred from homology"/>
<dbReference type="EMBL" id="FPCH01000002">
    <property type="protein sequence ID" value="SFV33958.1"/>
    <property type="molecule type" value="Genomic_DNA"/>
</dbReference>
<evidence type="ECO:0000256" key="10">
    <source>
        <dbReference type="PROSITE-ProRule" id="PRU00182"/>
    </source>
</evidence>
<evidence type="ECO:0000256" key="8">
    <source>
        <dbReference type="ARBA" id="ARBA00043148"/>
    </source>
</evidence>
<evidence type="ECO:0000256" key="6">
    <source>
        <dbReference type="ARBA" id="ARBA00042264"/>
    </source>
</evidence>
<feature type="active site" evidence="9">
    <location>
        <position position="214"/>
    </location>
</feature>
<gene>
    <name evidence="13" type="ORF">SAMN04488557_2167</name>
</gene>
<accession>A0A1I7NH37</accession>
<dbReference type="PROSITE" id="PS50889">
    <property type="entry name" value="S4"/>
    <property type="match status" value="1"/>
</dbReference>
<evidence type="ECO:0000256" key="1">
    <source>
        <dbReference type="ARBA" id="ARBA00010876"/>
    </source>
</evidence>
<evidence type="ECO:0000256" key="5">
    <source>
        <dbReference type="ARBA" id="ARBA00040039"/>
    </source>
</evidence>
<reference evidence="14" key="1">
    <citation type="submission" date="2016-10" db="EMBL/GenBank/DDBJ databases">
        <authorList>
            <person name="Varghese N."/>
            <person name="Submissions S."/>
        </authorList>
    </citation>
    <scope>NUCLEOTIDE SEQUENCE [LARGE SCALE GENOMIC DNA]</scope>
    <source>
        <strain evidence="14">DSM 1565</strain>
    </source>
</reference>
<evidence type="ECO:0000256" key="2">
    <source>
        <dbReference type="ARBA" id="ARBA00023235"/>
    </source>
</evidence>
<feature type="region of interest" description="Disordered" evidence="11">
    <location>
        <begin position="397"/>
        <end position="418"/>
    </location>
</feature>
<dbReference type="GO" id="GO:0003723">
    <property type="term" value="F:RNA binding"/>
    <property type="evidence" value="ECO:0007669"/>
    <property type="project" value="UniProtKB-KW"/>
</dbReference>